<dbReference type="Proteomes" id="UP000319894">
    <property type="component" value="Unassembled WGS sequence"/>
</dbReference>
<sequence>MKTGTGNDPFADDEESDGEQMNERDRAPEEASEEDTADTVLSEGKSESELSAETPEEGVTDDSTEKYPYAIRRDSVKEGRKSVMFELRDEYRGVDEDIREVLAERWEKAERDIAITDVREAMVAISDRHIDEIAAVMEEWGCDA</sequence>
<comment type="caution">
    <text evidence="2">The sequence shown here is derived from an EMBL/GenBank/DDBJ whole genome shotgun (WGS) entry which is preliminary data.</text>
</comment>
<dbReference type="RefSeq" id="WP_144263607.1">
    <property type="nucleotide sequence ID" value="NZ_QMDX01000029.1"/>
</dbReference>
<proteinExistence type="predicted"/>
<dbReference type="OrthoDB" id="205962at2157"/>
<name>A0A554MV70_9EURY</name>
<feature type="region of interest" description="Disordered" evidence="1">
    <location>
        <begin position="1"/>
        <end position="67"/>
    </location>
</feature>
<dbReference type="AlphaFoldDB" id="A0A554MV70"/>
<dbReference type="InParanoid" id="A0A554MV70"/>
<keyword evidence="3" id="KW-1185">Reference proteome</keyword>
<evidence type="ECO:0000313" key="2">
    <source>
        <dbReference type="EMBL" id="TSD08690.1"/>
    </source>
</evidence>
<organism evidence="2 3">
    <name type="scientific">Haloglomus irregulare</name>
    <dbReference type="NCBI Taxonomy" id="2234134"/>
    <lineage>
        <taxon>Archaea</taxon>
        <taxon>Methanobacteriati</taxon>
        <taxon>Methanobacteriota</taxon>
        <taxon>Stenosarchaea group</taxon>
        <taxon>Halobacteria</taxon>
        <taxon>Halobacteriales</taxon>
        <taxon>Natronomonadaceae</taxon>
        <taxon>Haloglomus</taxon>
    </lineage>
</organism>
<feature type="compositionally biased region" description="Acidic residues" evidence="1">
    <location>
        <begin position="10"/>
        <end position="20"/>
    </location>
</feature>
<dbReference type="Pfam" id="PF25925">
    <property type="entry name" value="DUF7970"/>
    <property type="match status" value="1"/>
</dbReference>
<evidence type="ECO:0000313" key="3">
    <source>
        <dbReference type="Proteomes" id="UP000319894"/>
    </source>
</evidence>
<accession>A0A554MV70</accession>
<evidence type="ECO:0000256" key="1">
    <source>
        <dbReference type="SAM" id="MobiDB-lite"/>
    </source>
</evidence>
<gene>
    <name evidence="2" type="ORF">DP107_18645</name>
</gene>
<protein>
    <submittedName>
        <fullName evidence="2">Uncharacterized protein</fullName>
    </submittedName>
</protein>
<dbReference type="EMBL" id="QMDX01000029">
    <property type="protein sequence ID" value="TSD08690.1"/>
    <property type="molecule type" value="Genomic_DNA"/>
</dbReference>
<dbReference type="InterPro" id="IPR058276">
    <property type="entry name" value="DUF7970"/>
</dbReference>
<reference evidence="2 3" key="1">
    <citation type="submission" date="2018-06" db="EMBL/GenBank/DDBJ databases">
        <title>Natronomonas sp. F16-60 a new haloarchaeon isolated from a solar saltern of Isla Cristina, Huelva, Spain.</title>
        <authorList>
            <person name="Duran-Viseras A."/>
            <person name="Sanchez-Porro C."/>
            <person name="Ventosa A."/>
        </authorList>
    </citation>
    <scope>NUCLEOTIDE SEQUENCE [LARGE SCALE GENOMIC DNA]</scope>
    <source>
        <strain evidence="2 3">F16-60</strain>
    </source>
</reference>